<feature type="transmembrane region" description="Helical" evidence="10">
    <location>
        <begin position="410"/>
        <end position="430"/>
    </location>
</feature>
<feature type="transmembrane region" description="Helical" evidence="10">
    <location>
        <begin position="187"/>
        <end position="210"/>
    </location>
</feature>
<evidence type="ECO:0000256" key="4">
    <source>
        <dbReference type="ARBA" id="ARBA00022960"/>
    </source>
</evidence>
<evidence type="ECO:0000256" key="6">
    <source>
        <dbReference type="ARBA" id="ARBA00022989"/>
    </source>
</evidence>
<dbReference type="InterPro" id="IPR004268">
    <property type="entry name" value="MurJ"/>
</dbReference>
<keyword evidence="4 10" id="KW-0133">Cell shape</keyword>
<comment type="subcellular location">
    <subcellularLocation>
        <location evidence="10">Cell inner membrane</location>
        <topology evidence="10">Multi-pass membrane protein</topology>
    </subcellularLocation>
    <subcellularLocation>
        <location evidence="1">Cell membrane</location>
        <topology evidence="1">Multi-pass membrane protein</topology>
    </subcellularLocation>
</comment>
<evidence type="ECO:0000313" key="12">
    <source>
        <dbReference type="EMBL" id="ROR35112.1"/>
    </source>
</evidence>
<feature type="transmembrane region" description="Helical" evidence="10">
    <location>
        <begin position="350"/>
        <end position="372"/>
    </location>
</feature>
<dbReference type="GO" id="GO:0009252">
    <property type="term" value="P:peptidoglycan biosynthetic process"/>
    <property type="evidence" value="ECO:0007669"/>
    <property type="project" value="UniProtKB-UniRule"/>
</dbReference>
<dbReference type="Proteomes" id="UP000276634">
    <property type="component" value="Unassembled WGS sequence"/>
</dbReference>
<dbReference type="AlphaFoldDB" id="A0A3N1YBR9"/>
<evidence type="ECO:0000256" key="2">
    <source>
        <dbReference type="ARBA" id="ARBA00022475"/>
    </source>
</evidence>
<feature type="transmembrane region" description="Helical" evidence="10">
    <location>
        <begin position="275"/>
        <end position="293"/>
    </location>
</feature>
<evidence type="ECO:0000256" key="1">
    <source>
        <dbReference type="ARBA" id="ARBA00004651"/>
    </source>
</evidence>
<keyword evidence="5 10" id="KW-0573">Peptidoglycan synthesis</keyword>
<dbReference type="PANTHER" id="PTHR47019:SF1">
    <property type="entry name" value="LIPID II FLIPPASE MURJ"/>
    <property type="match status" value="1"/>
</dbReference>
<keyword evidence="3 10" id="KW-0812">Transmembrane</keyword>
<dbReference type="CDD" id="cd13123">
    <property type="entry name" value="MATE_MurJ_like"/>
    <property type="match status" value="1"/>
</dbReference>
<evidence type="ECO:0000256" key="8">
    <source>
        <dbReference type="ARBA" id="ARBA00060041"/>
    </source>
</evidence>
<dbReference type="PANTHER" id="PTHR47019">
    <property type="entry name" value="LIPID II FLIPPASE MURJ"/>
    <property type="match status" value="1"/>
</dbReference>
<gene>
    <name evidence="10" type="primary">murJ</name>
    <name evidence="12" type="ORF">EDC57_1029</name>
</gene>
<evidence type="ECO:0000256" key="10">
    <source>
        <dbReference type="HAMAP-Rule" id="MF_02078"/>
    </source>
</evidence>
<dbReference type="HAMAP" id="MF_02078">
    <property type="entry name" value="MurJ_MviN"/>
    <property type="match status" value="1"/>
</dbReference>
<comment type="similarity">
    <text evidence="9 10 11">Belongs to the MurJ/MviN family.</text>
</comment>
<feature type="transmembrane region" description="Helical" evidence="10">
    <location>
        <begin position="314"/>
        <end position="338"/>
    </location>
</feature>
<organism evidence="12 13">
    <name type="scientific">Inmirania thermothiophila</name>
    <dbReference type="NCBI Taxonomy" id="1750597"/>
    <lineage>
        <taxon>Bacteria</taxon>
        <taxon>Pseudomonadati</taxon>
        <taxon>Pseudomonadota</taxon>
        <taxon>Gammaproteobacteria</taxon>
        <taxon>Chromatiales</taxon>
        <taxon>Ectothiorhodospiraceae</taxon>
        <taxon>Inmirania</taxon>
    </lineage>
</organism>
<feature type="transmembrane region" description="Helical" evidence="10">
    <location>
        <begin position="28"/>
        <end position="47"/>
    </location>
</feature>
<name>A0A3N1YBR9_9GAMM</name>
<evidence type="ECO:0000256" key="7">
    <source>
        <dbReference type="ARBA" id="ARBA00023136"/>
    </source>
</evidence>
<keyword evidence="13" id="KW-1185">Reference proteome</keyword>
<keyword evidence="7 10" id="KW-0472">Membrane</keyword>
<dbReference type="GO" id="GO:0071555">
    <property type="term" value="P:cell wall organization"/>
    <property type="evidence" value="ECO:0007669"/>
    <property type="project" value="UniProtKB-UniRule"/>
</dbReference>
<dbReference type="Pfam" id="PF03023">
    <property type="entry name" value="MurJ"/>
    <property type="match status" value="1"/>
</dbReference>
<dbReference type="GO" id="GO:0005886">
    <property type="term" value="C:plasma membrane"/>
    <property type="evidence" value="ECO:0007669"/>
    <property type="project" value="UniProtKB-SubCell"/>
</dbReference>
<dbReference type="UniPathway" id="UPA00219"/>
<feature type="transmembrane region" description="Helical" evidence="10">
    <location>
        <begin position="482"/>
        <end position="500"/>
    </location>
</feature>
<reference evidence="12 13" key="1">
    <citation type="submission" date="2018-11" db="EMBL/GenBank/DDBJ databases">
        <title>Genomic Encyclopedia of Type Strains, Phase IV (KMG-IV): sequencing the most valuable type-strain genomes for metagenomic binning, comparative biology and taxonomic classification.</title>
        <authorList>
            <person name="Goeker M."/>
        </authorList>
    </citation>
    <scope>NUCLEOTIDE SEQUENCE [LARGE SCALE GENOMIC DNA]</scope>
    <source>
        <strain evidence="12 13">DSM 100275</strain>
    </source>
</reference>
<dbReference type="NCBIfam" id="TIGR01695">
    <property type="entry name" value="murJ_mviN"/>
    <property type="match status" value="1"/>
</dbReference>
<feature type="transmembrane region" description="Helical" evidence="10">
    <location>
        <begin position="135"/>
        <end position="155"/>
    </location>
</feature>
<feature type="transmembrane region" description="Helical" evidence="10">
    <location>
        <begin position="92"/>
        <end position="115"/>
    </location>
</feature>
<evidence type="ECO:0000256" key="11">
    <source>
        <dbReference type="PIRNR" id="PIRNR002869"/>
    </source>
</evidence>
<comment type="function">
    <text evidence="8 10 11">Involved in peptidoglycan biosynthesis. Transports lipid-linked peptidoglycan precursors from the inner to the outer leaflet of the cytoplasmic membrane.</text>
</comment>
<sequence>MGRDLARSTAVVGGMTLISRVLGFARDVTIAALFGAGPATDAFFVAFKIPNFFRRMFAEGAFSQAFVPVLAEYRTHRPEAVRALVGRVAGTLGAFLLALTVLALVAAPAVVALFAPGFAADPGRRGLAAALLRLTFPYLPLIALTALAAGVLNTWGRFAVPAATPVLLNLSLIGSALLLAPRLDPPVAALAVGVLLAGLTQLAFQLPFLARLGLLAWPRPAPRDPGVRRIVRLMGPALFGASVTQINLLVDTLIASFLVAGSISWLYYADRLVEFPLGVFGIALATVVLPQLARHHAAGRADAYGATLDWALRWVALITVPAAAGLAALAGPMLATLFQYRAFGGQDVEMAARALVAYAAGLPGFVLVKVAAPGFYARQDTRTPVRVALVAVAVNLALSLALVLPLAHAGLAAATSAAASVNGLALVWLLRRQGHYRPGPGWRRLGLQVAAATAAMTGVVAAGAGPLEAWLALDAGGRALRLALWIGLGAAVYGLVLWVLGLRPAALRAPAAA</sequence>
<keyword evidence="6 10" id="KW-1133">Transmembrane helix</keyword>
<keyword evidence="10 11" id="KW-0813">Transport</keyword>
<dbReference type="PRINTS" id="PR01806">
    <property type="entry name" value="VIRFACTRMVIN"/>
</dbReference>
<dbReference type="GO" id="GO:0015648">
    <property type="term" value="F:lipid-linked peptidoglycan transporter activity"/>
    <property type="evidence" value="ECO:0007669"/>
    <property type="project" value="UniProtKB-UniRule"/>
</dbReference>
<keyword evidence="2 10" id="KW-1003">Cell membrane</keyword>
<evidence type="ECO:0000256" key="3">
    <source>
        <dbReference type="ARBA" id="ARBA00022692"/>
    </source>
</evidence>
<dbReference type="GO" id="GO:0034204">
    <property type="term" value="P:lipid translocation"/>
    <property type="evidence" value="ECO:0007669"/>
    <property type="project" value="TreeGrafter"/>
</dbReference>
<evidence type="ECO:0000313" key="13">
    <source>
        <dbReference type="Proteomes" id="UP000276634"/>
    </source>
</evidence>
<comment type="caution">
    <text evidence="12">The sequence shown here is derived from an EMBL/GenBank/DDBJ whole genome shotgun (WGS) entry which is preliminary data.</text>
</comment>
<evidence type="ECO:0000256" key="9">
    <source>
        <dbReference type="ARBA" id="ARBA00061532"/>
    </source>
</evidence>
<feature type="transmembrane region" description="Helical" evidence="10">
    <location>
        <begin position="248"/>
        <end position="269"/>
    </location>
</feature>
<feature type="transmembrane region" description="Helical" evidence="10">
    <location>
        <begin position="442"/>
        <end position="462"/>
    </location>
</feature>
<dbReference type="GO" id="GO:0008360">
    <property type="term" value="P:regulation of cell shape"/>
    <property type="evidence" value="ECO:0007669"/>
    <property type="project" value="UniProtKB-UniRule"/>
</dbReference>
<dbReference type="PIRSF" id="PIRSF002869">
    <property type="entry name" value="MviN"/>
    <property type="match status" value="1"/>
</dbReference>
<dbReference type="EMBL" id="RJVI01000001">
    <property type="protein sequence ID" value="ROR35112.1"/>
    <property type="molecule type" value="Genomic_DNA"/>
</dbReference>
<protein>
    <recommendedName>
        <fullName evidence="10">Probable lipid II flippase MurJ</fullName>
    </recommendedName>
</protein>
<comment type="pathway">
    <text evidence="10">Cell wall biogenesis; peptidoglycan biosynthesis.</text>
</comment>
<dbReference type="OrthoDB" id="9816572at2"/>
<feature type="transmembrane region" description="Helical" evidence="10">
    <location>
        <begin position="162"/>
        <end position="181"/>
    </location>
</feature>
<dbReference type="RefSeq" id="WP_123400752.1">
    <property type="nucleotide sequence ID" value="NZ_RJVI01000001.1"/>
</dbReference>
<feature type="transmembrane region" description="Helical" evidence="10">
    <location>
        <begin position="384"/>
        <end position="404"/>
    </location>
</feature>
<keyword evidence="10" id="KW-0997">Cell inner membrane</keyword>
<accession>A0A3N1YBR9</accession>
<keyword evidence="10 11" id="KW-0961">Cell wall biogenesis/degradation</keyword>
<dbReference type="InterPro" id="IPR051050">
    <property type="entry name" value="Lipid_II_flippase_MurJ/MviN"/>
</dbReference>
<proteinExistence type="inferred from homology"/>
<evidence type="ECO:0000256" key="5">
    <source>
        <dbReference type="ARBA" id="ARBA00022984"/>
    </source>
</evidence>